<organism evidence="4 5">
    <name type="scientific">Armillaria ostoyae</name>
    <name type="common">Armillaria root rot fungus</name>
    <dbReference type="NCBI Taxonomy" id="47428"/>
    <lineage>
        <taxon>Eukaryota</taxon>
        <taxon>Fungi</taxon>
        <taxon>Dikarya</taxon>
        <taxon>Basidiomycota</taxon>
        <taxon>Agaricomycotina</taxon>
        <taxon>Agaricomycetes</taxon>
        <taxon>Agaricomycetidae</taxon>
        <taxon>Agaricales</taxon>
        <taxon>Marasmiineae</taxon>
        <taxon>Physalacriaceae</taxon>
        <taxon>Armillaria</taxon>
    </lineage>
</organism>
<name>A0A284S740_ARMOS</name>
<protein>
    <recommendedName>
        <fullName evidence="3">Integrase catalytic domain-containing protein</fullName>
    </recommendedName>
</protein>
<dbReference type="GO" id="GO:0003723">
    <property type="term" value="F:RNA binding"/>
    <property type="evidence" value="ECO:0007669"/>
    <property type="project" value="UniProtKB-KW"/>
</dbReference>
<accession>A0A284S740</accession>
<dbReference type="SUPFAM" id="SSF53098">
    <property type="entry name" value="Ribonuclease H-like"/>
    <property type="match status" value="1"/>
</dbReference>
<evidence type="ECO:0000313" key="4">
    <source>
        <dbReference type="EMBL" id="SJL16828.1"/>
    </source>
</evidence>
<dbReference type="GO" id="GO:0015074">
    <property type="term" value="P:DNA integration"/>
    <property type="evidence" value="ECO:0007669"/>
    <property type="project" value="InterPro"/>
</dbReference>
<dbReference type="PROSITE" id="PS50994">
    <property type="entry name" value="INTEGRASE"/>
    <property type="match status" value="1"/>
</dbReference>
<reference evidence="5" key="1">
    <citation type="journal article" date="2017" name="Nat. Ecol. Evol.">
        <title>Genome expansion and lineage-specific genetic innovations in the forest pathogenic fungi Armillaria.</title>
        <authorList>
            <person name="Sipos G."/>
            <person name="Prasanna A.N."/>
            <person name="Walter M.C."/>
            <person name="O'Connor E."/>
            <person name="Balint B."/>
            <person name="Krizsan K."/>
            <person name="Kiss B."/>
            <person name="Hess J."/>
            <person name="Varga T."/>
            <person name="Slot J."/>
            <person name="Riley R."/>
            <person name="Boka B."/>
            <person name="Rigling D."/>
            <person name="Barry K."/>
            <person name="Lee J."/>
            <person name="Mihaltcheva S."/>
            <person name="LaButti K."/>
            <person name="Lipzen A."/>
            <person name="Waldron R."/>
            <person name="Moloney N.M."/>
            <person name="Sperisen C."/>
            <person name="Kredics L."/>
            <person name="Vagvoelgyi C."/>
            <person name="Patrignani A."/>
            <person name="Fitzpatrick D."/>
            <person name="Nagy I."/>
            <person name="Doyle S."/>
            <person name="Anderson J.B."/>
            <person name="Grigoriev I.V."/>
            <person name="Gueldener U."/>
            <person name="Muensterkoetter M."/>
            <person name="Nagy L.G."/>
        </authorList>
    </citation>
    <scope>NUCLEOTIDE SEQUENCE [LARGE SCALE GENOMIC DNA]</scope>
    <source>
        <strain evidence="5">C18/9</strain>
    </source>
</reference>
<dbReference type="InterPro" id="IPR036397">
    <property type="entry name" value="RNaseH_sf"/>
</dbReference>
<dbReference type="InterPro" id="IPR001584">
    <property type="entry name" value="Integrase_cat-core"/>
</dbReference>
<proteinExistence type="predicted"/>
<keyword evidence="5" id="KW-1185">Reference proteome</keyword>
<dbReference type="PANTHER" id="PTHR37984:SF5">
    <property type="entry name" value="PROTEIN NYNRIN-LIKE"/>
    <property type="match status" value="1"/>
</dbReference>
<feature type="compositionally biased region" description="Polar residues" evidence="2">
    <location>
        <begin position="11"/>
        <end position="34"/>
    </location>
</feature>
<feature type="compositionally biased region" description="Basic and acidic residues" evidence="2">
    <location>
        <begin position="1"/>
        <end position="10"/>
    </location>
</feature>
<dbReference type="OrthoDB" id="2273864at2759"/>
<evidence type="ECO:0000256" key="2">
    <source>
        <dbReference type="SAM" id="MobiDB-lite"/>
    </source>
</evidence>
<feature type="domain" description="Integrase catalytic" evidence="3">
    <location>
        <begin position="73"/>
        <end position="232"/>
    </location>
</feature>
<evidence type="ECO:0000313" key="5">
    <source>
        <dbReference type="Proteomes" id="UP000219338"/>
    </source>
</evidence>
<dbReference type="Proteomes" id="UP000219338">
    <property type="component" value="Unassembled WGS sequence"/>
</dbReference>
<dbReference type="STRING" id="47428.A0A284S740"/>
<dbReference type="GO" id="GO:0005634">
    <property type="term" value="C:nucleus"/>
    <property type="evidence" value="ECO:0007669"/>
    <property type="project" value="UniProtKB-ARBA"/>
</dbReference>
<dbReference type="Gene3D" id="3.30.420.10">
    <property type="entry name" value="Ribonuclease H-like superfamily/Ribonuclease H"/>
    <property type="match status" value="1"/>
</dbReference>
<sequence length="389" mass="44283">MDIDKLHSDIKQAQPSDSAATEGLQQAKSSTPISPSWWSVDESDILHLDNHIYIPDSKDLRLRVVQNNHDHILAECPWDSISMDFIEQLPDSNRFTTILVVIDRTSKQAIFILTHNTINSEELARLFVIHIFSKHGISNHITSNHGSEFVSQFMHALAKAFDMELHFTSGYHPEANGQTEHANQTLEQYIHIYCSYQQDNWDLLLPIAEFAYNNAPNASTGISPFFANKSYHPNITVHPEHDIASTQARDFVVNLDELHQFLHDEIIQAQSHYKIQADKHWNLAPPFKVGDKVFLNSKHIKTVCLTVKFVEKFLGPFEIMAQPGSHSFTLKLPSDLCAIHPVFHVSQLESVEENTIPNHTQPPLPPVEVDSEEQYEIAQILDSKIDCQF</sequence>
<dbReference type="FunFam" id="3.30.420.10:FF:000032">
    <property type="entry name" value="Retrovirus-related Pol polyprotein from transposon 297-like Protein"/>
    <property type="match status" value="1"/>
</dbReference>
<dbReference type="InterPro" id="IPR012337">
    <property type="entry name" value="RNaseH-like_sf"/>
</dbReference>
<gene>
    <name evidence="4" type="ORF">ARMOST_20357</name>
</gene>
<dbReference type="AlphaFoldDB" id="A0A284S740"/>
<evidence type="ECO:0000256" key="1">
    <source>
        <dbReference type="ARBA" id="ARBA00022884"/>
    </source>
</evidence>
<feature type="region of interest" description="Disordered" evidence="2">
    <location>
        <begin position="1"/>
        <end position="34"/>
    </location>
</feature>
<evidence type="ECO:0000259" key="3">
    <source>
        <dbReference type="PROSITE" id="PS50994"/>
    </source>
</evidence>
<dbReference type="OMA" id="WPEVQFC"/>
<dbReference type="InterPro" id="IPR056924">
    <property type="entry name" value="SH3_Tf2-1"/>
</dbReference>
<dbReference type="Pfam" id="PF24626">
    <property type="entry name" value="SH3_Tf2-1"/>
    <property type="match status" value="1"/>
</dbReference>
<keyword evidence="1" id="KW-0694">RNA-binding</keyword>
<dbReference type="InterPro" id="IPR050951">
    <property type="entry name" value="Retrovirus_Pol_polyprotein"/>
</dbReference>
<dbReference type="PANTHER" id="PTHR37984">
    <property type="entry name" value="PROTEIN CBG26694"/>
    <property type="match status" value="1"/>
</dbReference>
<dbReference type="EMBL" id="FUEG01000038">
    <property type="protein sequence ID" value="SJL16828.1"/>
    <property type="molecule type" value="Genomic_DNA"/>
</dbReference>